<sequence>MEDTAVAQVLVEHQILSSDRGAEHKTNRDVTNRMSSGVVSNDNPHTHNSRGKFVNVTASLRVIRELIDALLDDKFDFERGEIARKGPAENKATEHRNTYHFYKHNPSQSSARHDKLSDSEKIHGKEVQQQQMAYKDIPHKSFDGNKRVNVISPSLREGRHGRFPISRTRRSFSAKSQTSPSELQVPAKYKRTWHHSEKHHKPDDLQSYVCRTHISTNNNNRNGDLCRKESIRNQEFVIGDDNDLPESMKVCDAESPSVKRCKLLEESIGLGSSSSSLIGQMKPSLKFTISPSTMTSDASERHPSRKEENLARRVPTKIRDVGMDEGHMRKDTCLPILAYLKKNVKNFMDRVAIPSHILQEEAVEEVLD</sequence>
<dbReference type="AlphaFoldDB" id="A0A9Q1CB96"/>
<organism evidence="2 3">
    <name type="scientific">Holothuria leucospilota</name>
    <name type="common">Black long sea cucumber</name>
    <name type="synonym">Mertensiothuria leucospilota</name>
    <dbReference type="NCBI Taxonomy" id="206669"/>
    <lineage>
        <taxon>Eukaryota</taxon>
        <taxon>Metazoa</taxon>
        <taxon>Echinodermata</taxon>
        <taxon>Eleutherozoa</taxon>
        <taxon>Echinozoa</taxon>
        <taxon>Holothuroidea</taxon>
        <taxon>Aspidochirotacea</taxon>
        <taxon>Aspidochirotida</taxon>
        <taxon>Holothuriidae</taxon>
        <taxon>Holothuria</taxon>
    </lineage>
</organism>
<dbReference type="EMBL" id="JAIZAY010000005">
    <property type="protein sequence ID" value="KAJ8041631.1"/>
    <property type="molecule type" value="Genomic_DNA"/>
</dbReference>
<feature type="compositionally biased region" description="Polar residues" evidence="1">
    <location>
        <begin position="173"/>
        <end position="182"/>
    </location>
</feature>
<evidence type="ECO:0000256" key="1">
    <source>
        <dbReference type="SAM" id="MobiDB-lite"/>
    </source>
</evidence>
<feature type="compositionally biased region" description="Basic residues" evidence="1">
    <location>
        <begin position="188"/>
        <end position="199"/>
    </location>
</feature>
<feature type="compositionally biased region" description="Polar residues" evidence="1">
    <location>
        <begin position="288"/>
        <end position="297"/>
    </location>
</feature>
<protein>
    <submittedName>
        <fullName evidence="2">Uncharacterized protein</fullName>
    </submittedName>
</protein>
<comment type="caution">
    <text evidence="2">The sequence shown here is derived from an EMBL/GenBank/DDBJ whole genome shotgun (WGS) entry which is preliminary data.</text>
</comment>
<name>A0A9Q1CB96_HOLLE</name>
<gene>
    <name evidence="2" type="ORF">HOLleu_12503</name>
</gene>
<accession>A0A9Q1CB96</accession>
<feature type="compositionally biased region" description="Basic and acidic residues" evidence="1">
    <location>
        <begin position="298"/>
        <end position="313"/>
    </location>
</feature>
<dbReference type="Proteomes" id="UP001152320">
    <property type="component" value="Chromosome 5"/>
</dbReference>
<feature type="region of interest" description="Disordered" evidence="1">
    <location>
        <begin position="167"/>
        <end position="200"/>
    </location>
</feature>
<evidence type="ECO:0000313" key="2">
    <source>
        <dbReference type="EMBL" id="KAJ8041631.1"/>
    </source>
</evidence>
<feature type="region of interest" description="Disordered" evidence="1">
    <location>
        <begin position="288"/>
        <end position="313"/>
    </location>
</feature>
<proteinExistence type="predicted"/>
<keyword evidence="3" id="KW-1185">Reference proteome</keyword>
<evidence type="ECO:0000313" key="3">
    <source>
        <dbReference type="Proteomes" id="UP001152320"/>
    </source>
</evidence>
<reference evidence="2" key="1">
    <citation type="submission" date="2021-10" db="EMBL/GenBank/DDBJ databases">
        <title>Tropical sea cucumber genome reveals ecological adaptation and Cuvierian tubules defense mechanism.</title>
        <authorList>
            <person name="Chen T."/>
        </authorList>
    </citation>
    <scope>NUCLEOTIDE SEQUENCE</scope>
    <source>
        <strain evidence="2">Nanhai2018</strain>
        <tissue evidence="2">Muscle</tissue>
    </source>
</reference>